<dbReference type="RefSeq" id="WP_164456444.1">
    <property type="nucleotide sequence ID" value="NZ_JAAIJQ010000152.1"/>
</dbReference>
<evidence type="ECO:0000256" key="1">
    <source>
        <dbReference type="SAM" id="MobiDB-lite"/>
    </source>
</evidence>
<reference evidence="2 3" key="1">
    <citation type="submission" date="2020-02" db="EMBL/GenBank/DDBJ databases">
        <title>Genome sequences of Thiorhodococcus mannitoliphagus and Thiorhodococcus minor, purple sulfur photosynthetic bacteria in the gammaproteobacterial family, Chromatiaceae.</title>
        <authorList>
            <person name="Aviles F.A."/>
            <person name="Meyer T.E."/>
            <person name="Kyndt J.A."/>
        </authorList>
    </citation>
    <scope>NUCLEOTIDE SEQUENCE [LARGE SCALE GENOMIC DNA]</scope>
    <source>
        <strain evidence="2 3">DSM 11518</strain>
    </source>
</reference>
<dbReference type="Proteomes" id="UP000483379">
    <property type="component" value="Unassembled WGS sequence"/>
</dbReference>
<evidence type="ECO:0000313" key="2">
    <source>
        <dbReference type="EMBL" id="NEV65115.1"/>
    </source>
</evidence>
<gene>
    <name evidence="2" type="ORF">G3446_25255</name>
</gene>
<evidence type="ECO:0000313" key="3">
    <source>
        <dbReference type="Proteomes" id="UP000483379"/>
    </source>
</evidence>
<proteinExistence type="predicted"/>
<organism evidence="2 3">
    <name type="scientific">Thiorhodococcus minor</name>
    <dbReference type="NCBI Taxonomy" id="57489"/>
    <lineage>
        <taxon>Bacteria</taxon>
        <taxon>Pseudomonadati</taxon>
        <taxon>Pseudomonadota</taxon>
        <taxon>Gammaproteobacteria</taxon>
        <taxon>Chromatiales</taxon>
        <taxon>Chromatiaceae</taxon>
        <taxon>Thiorhodococcus</taxon>
    </lineage>
</organism>
<feature type="compositionally biased region" description="Basic and acidic residues" evidence="1">
    <location>
        <begin position="10"/>
        <end position="21"/>
    </location>
</feature>
<comment type="caution">
    <text evidence="2">The sequence shown here is derived from an EMBL/GenBank/DDBJ whole genome shotgun (WGS) entry which is preliminary data.</text>
</comment>
<keyword evidence="3" id="KW-1185">Reference proteome</keyword>
<accession>A0A6M0K9D4</accession>
<dbReference type="EMBL" id="JAAIJQ010000152">
    <property type="protein sequence ID" value="NEV65115.1"/>
    <property type="molecule type" value="Genomic_DNA"/>
</dbReference>
<protein>
    <submittedName>
        <fullName evidence="2">Uncharacterized protein</fullName>
    </submittedName>
</protein>
<dbReference type="AlphaFoldDB" id="A0A6M0K9D4"/>
<name>A0A6M0K9D4_9GAMM</name>
<feature type="region of interest" description="Disordered" evidence="1">
    <location>
        <begin position="1"/>
        <end position="21"/>
    </location>
</feature>
<sequence>MSKKPRTKKPSKDPKPSPERLKSIERLMQKRQCAQAVTKARGLVARFPAHGGVRQALLEALECAEGSQSAALAAFQWSQARPNSLPAQLTFLRHLNALAMPALGDRVARRIRDLGGSTPGYPLDDALLEIIQLA</sequence>